<evidence type="ECO:0000313" key="6">
    <source>
        <dbReference type="Proteomes" id="UP001500683"/>
    </source>
</evidence>
<dbReference type="PANTHER" id="PTHR21363">
    <property type="entry name" value="PREPHENATE DEHYDROGENASE"/>
    <property type="match status" value="1"/>
</dbReference>
<dbReference type="InterPro" id="IPR003099">
    <property type="entry name" value="Prephen_DH"/>
</dbReference>
<evidence type="ECO:0000313" key="5">
    <source>
        <dbReference type="EMBL" id="GAA4063767.1"/>
    </source>
</evidence>
<dbReference type="EMBL" id="BAAAZG010000006">
    <property type="protein sequence ID" value="GAA4063767.1"/>
    <property type="molecule type" value="Genomic_DNA"/>
</dbReference>
<dbReference type="PROSITE" id="PS51176">
    <property type="entry name" value="PDH_ADH"/>
    <property type="match status" value="1"/>
</dbReference>
<feature type="domain" description="Prephenate/arogenate dehydrogenase" evidence="4">
    <location>
        <begin position="3"/>
        <end position="284"/>
    </location>
</feature>
<proteinExistence type="inferred from homology"/>
<gene>
    <name evidence="5" type="ORF">GCM10022214_16670</name>
</gene>
<dbReference type="RefSeq" id="WP_344943216.1">
    <property type="nucleotide sequence ID" value="NZ_BAAAZG010000006.1"/>
</dbReference>
<evidence type="ECO:0000256" key="1">
    <source>
        <dbReference type="ARBA" id="ARBA00007964"/>
    </source>
</evidence>
<dbReference type="InterPro" id="IPR008927">
    <property type="entry name" value="6-PGluconate_DH-like_C_sf"/>
</dbReference>
<feature type="compositionally biased region" description="Basic and acidic residues" evidence="3">
    <location>
        <begin position="308"/>
        <end position="325"/>
    </location>
</feature>
<name>A0ABP7VBN1_9ACTN</name>
<dbReference type="Gene3D" id="1.10.3660.10">
    <property type="entry name" value="6-phosphogluconate dehydrogenase C-terminal like domain"/>
    <property type="match status" value="1"/>
</dbReference>
<keyword evidence="6" id="KW-1185">Reference proteome</keyword>
<dbReference type="Gene3D" id="3.40.50.720">
    <property type="entry name" value="NAD(P)-binding Rossmann-like Domain"/>
    <property type="match status" value="1"/>
</dbReference>
<comment type="caution">
    <text evidence="5">The sequence shown here is derived from an EMBL/GenBank/DDBJ whole genome shotgun (WGS) entry which is preliminary data.</text>
</comment>
<dbReference type="Pfam" id="PF20463">
    <property type="entry name" value="PDH_C"/>
    <property type="match status" value="1"/>
</dbReference>
<dbReference type="PANTHER" id="PTHR21363:SF0">
    <property type="entry name" value="PREPHENATE DEHYDROGENASE [NADP(+)]"/>
    <property type="match status" value="1"/>
</dbReference>
<dbReference type="SUPFAM" id="SSF51735">
    <property type="entry name" value="NAD(P)-binding Rossmann-fold domains"/>
    <property type="match status" value="1"/>
</dbReference>
<dbReference type="InterPro" id="IPR036291">
    <property type="entry name" value="NAD(P)-bd_dom_sf"/>
</dbReference>
<dbReference type="SUPFAM" id="SSF48179">
    <property type="entry name" value="6-phosphogluconate dehydrogenase C-terminal domain-like"/>
    <property type="match status" value="1"/>
</dbReference>
<keyword evidence="2" id="KW-0560">Oxidoreductase</keyword>
<protein>
    <submittedName>
        <fullName evidence="5">Prephenate dehydrogenase</fullName>
    </submittedName>
</protein>
<dbReference type="InterPro" id="IPR046825">
    <property type="entry name" value="PDH_C"/>
</dbReference>
<dbReference type="Pfam" id="PF02153">
    <property type="entry name" value="PDH_N"/>
    <property type="match status" value="1"/>
</dbReference>
<organism evidence="5 6">
    <name type="scientific">Actinomadura miaoliensis</name>
    <dbReference type="NCBI Taxonomy" id="430685"/>
    <lineage>
        <taxon>Bacteria</taxon>
        <taxon>Bacillati</taxon>
        <taxon>Actinomycetota</taxon>
        <taxon>Actinomycetes</taxon>
        <taxon>Streptosporangiales</taxon>
        <taxon>Thermomonosporaceae</taxon>
        <taxon>Actinomadura</taxon>
    </lineage>
</organism>
<dbReference type="Proteomes" id="UP001500683">
    <property type="component" value="Unassembled WGS sequence"/>
</dbReference>
<comment type="similarity">
    <text evidence="1">Belongs to the prephenate/arogenate dehydrogenase family.</text>
</comment>
<dbReference type="InterPro" id="IPR050812">
    <property type="entry name" value="Preph/Arog_dehydrog"/>
</dbReference>
<reference evidence="6" key="1">
    <citation type="journal article" date="2019" name="Int. J. Syst. Evol. Microbiol.">
        <title>The Global Catalogue of Microorganisms (GCM) 10K type strain sequencing project: providing services to taxonomists for standard genome sequencing and annotation.</title>
        <authorList>
            <consortium name="The Broad Institute Genomics Platform"/>
            <consortium name="The Broad Institute Genome Sequencing Center for Infectious Disease"/>
            <person name="Wu L."/>
            <person name="Ma J."/>
        </authorList>
    </citation>
    <scope>NUCLEOTIDE SEQUENCE [LARGE SCALE GENOMIC DNA]</scope>
    <source>
        <strain evidence="6">JCM 16702</strain>
    </source>
</reference>
<evidence type="ECO:0000259" key="4">
    <source>
        <dbReference type="PROSITE" id="PS51176"/>
    </source>
</evidence>
<sequence>MIRSMAVIGTGLIGTSVALAASRRGLTVYLADRDESAAAAAAARGAGRAEPPPGPVDLAVLAVPPSQVGPVLADRQAKGLALSYTDVASVKSEPERQVLDRAPEPSTFVGGHPLAGGERSGPLAASADLFAGRAWVLTPSPLTSKPALERGLELVDLCGAVPLVMPSRAHDEVVALTSHLPHVVASLLAARLLDGPEETPLLAGRGLDDVTRIAGGSSLLWSDILRANAAPVARILNDLQADITGLLAALDDLALTGERSGAQSMRTVMDLLDRGIAGRARIRAGEDEPHGPGTAAAHKTAQGPAHKTAHETAHDAADGVRREPQQQEVMP</sequence>
<evidence type="ECO:0000256" key="3">
    <source>
        <dbReference type="SAM" id="MobiDB-lite"/>
    </source>
</evidence>
<feature type="region of interest" description="Disordered" evidence="3">
    <location>
        <begin position="284"/>
        <end position="331"/>
    </location>
</feature>
<accession>A0ABP7VBN1</accession>
<dbReference type="NCBIfam" id="NF005112">
    <property type="entry name" value="PRK06545.2-4"/>
    <property type="match status" value="1"/>
</dbReference>
<evidence type="ECO:0000256" key="2">
    <source>
        <dbReference type="ARBA" id="ARBA00023002"/>
    </source>
</evidence>
<dbReference type="InterPro" id="IPR046826">
    <property type="entry name" value="PDH_N"/>
</dbReference>